<protein>
    <submittedName>
        <fullName evidence="2">Sema domain-containing protein</fullName>
    </submittedName>
</protein>
<proteinExistence type="predicted"/>
<accession>A0A1I7RQT1</accession>
<name>A0A1I7RQT1_BURXY</name>
<evidence type="ECO:0000313" key="2">
    <source>
        <dbReference type="WBParaSite" id="BXY_0307600.1"/>
    </source>
</evidence>
<evidence type="ECO:0000313" key="1">
    <source>
        <dbReference type="Proteomes" id="UP000095284"/>
    </source>
</evidence>
<dbReference type="AlphaFoldDB" id="A0A1I7RQT1"/>
<reference evidence="2" key="1">
    <citation type="submission" date="2016-11" db="UniProtKB">
        <authorList>
            <consortium name="WormBaseParasite"/>
        </authorList>
    </citation>
    <scope>IDENTIFICATION</scope>
</reference>
<sequence>MQNDTFFATASGHCTLIFSTFSSEIGNFIGYRTFTVKPDPAIHTILGDKLHNIVGYCATVKGDCYANAALYIIGENQKKERFEIAEKSTGKFLCYVW</sequence>
<organism evidence="1 2">
    <name type="scientific">Bursaphelenchus xylophilus</name>
    <name type="common">Pinewood nematode worm</name>
    <name type="synonym">Aphelenchoides xylophilus</name>
    <dbReference type="NCBI Taxonomy" id="6326"/>
    <lineage>
        <taxon>Eukaryota</taxon>
        <taxon>Metazoa</taxon>
        <taxon>Ecdysozoa</taxon>
        <taxon>Nematoda</taxon>
        <taxon>Chromadorea</taxon>
        <taxon>Rhabditida</taxon>
        <taxon>Tylenchina</taxon>
        <taxon>Tylenchomorpha</taxon>
        <taxon>Aphelenchoidea</taxon>
        <taxon>Aphelenchoididae</taxon>
        <taxon>Bursaphelenchus</taxon>
    </lineage>
</organism>
<dbReference type="WBParaSite" id="BXY_0307600.1">
    <property type="protein sequence ID" value="BXY_0307600.1"/>
    <property type="gene ID" value="BXY_0307600"/>
</dbReference>
<dbReference type="Proteomes" id="UP000095284">
    <property type="component" value="Unplaced"/>
</dbReference>